<dbReference type="Pfam" id="PF12955">
    <property type="entry name" value="Vps3844_C"/>
    <property type="match status" value="1"/>
</dbReference>
<feature type="domain" description="Vacuolar sorting protein Vps3844 C-terminal" evidence="3">
    <location>
        <begin position="349"/>
        <end position="432"/>
    </location>
</feature>
<keyword evidence="1" id="KW-0472">Membrane</keyword>
<sequence length="448" mass="49595">MRLRLLSLPLSALALSACILRASADSQSSSAATTVYFFSHGRPSAITQSNRHNPSENNDADHLPSLSTQEARVSLSHLLNLGRTFQDENNVDVNGPIQQVFRQRGMGRKDLLETIEGNLVMVIEGVDNPQELMPAFDPAFTIAESTVNNVQDIVAELASRVPSQDRYVFNVHQSSKSGDALVNEHLVAEHHRNVDVTVFDLSREASRKFGQSHAAVADALFLEESIALENYLELYKQQQQKKNGHKHTGEDPSNFVRFTVKGLNALAIEHGTDSIQYRTAHRIMKELLQLSFIPKFEEIHKTFTTTIFLLSPSAEPTLYASELNQDYNDQQQQASRQKRALPVSSQTHCYETAVDCENATNKCSQHGACILSTAANCYHCKCSKVNTTQYGGPQCDKIDISIQFHLFFWLGLGLVMAVVLAVGLILQMGSQSEGGVPVGPTRAQLKRD</sequence>
<proteinExistence type="predicted"/>
<protein>
    <recommendedName>
        <fullName evidence="7">DUF3844 domain-containing protein</fullName>
    </recommendedName>
</protein>
<dbReference type="EMBL" id="JAABOA010002524">
    <property type="protein sequence ID" value="KAF9579743.1"/>
    <property type="molecule type" value="Genomic_DNA"/>
</dbReference>
<evidence type="ECO:0008006" key="7">
    <source>
        <dbReference type="Google" id="ProtNLM"/>
    </source>
</evidence>
<evidence type="ECO:0000313" key="5">
    <source>
        <dbReference type="EMBL" id="KAF9579743.1"/>
    </source>
</evidence>
<feature type="signal peptide" evidence="2">
    <location>
        <begin position="1"/>
        <end position="24"/>
    </location>
</feature>
<name>A0A9P6KCE2_9FUNG</name>
<feature type="chain" id="PRO_5040247417" description="DUF3844 domain-containing protein" evidence="2">
    <location>
        <begin position="25"/>
        <end position="448"/>
    </location>
</feature>
<dbReference type="PROSITE" id="PS51257">
    <property type="entry name" value="PROKAR_LIPOPROTEIN"/>
    <property type="match status" value="1"/>
</dbReference>
<comment type="caution">
    <text evidence="5">The sequence shown here is derived from an EMBL/GenBank/DDBJ whole genome shotgun (WGS) entry which is preliminary data.</text>
</comment>
<keyword evidence="1" id="KW-1133">Transmembrane helix</keyword>
<keyword evidence="6" id="KW-1185">Reference proteome</keyword>
<dbReference type="InterPro" id="IPR024382">
    <property type="entry name" value="Vps3844_C"/>
</dbReference>
<evidence type="ECO:0000259" key="3">
    <source>
        <dbReference type="Pfam" id="PF12955"/>
    </source>
</evidence>
<feature type="domain" description="Vacuolar sorting protein Vps3844 N-terminal" evidence="4">
    <location>
        <begin position="64"/>
        <end position="157"/>
    </location>
</feature>
<feature type="transmembrane region" description="Helical" evidence="1">
    <location>
        <begin position="406"/>
        <end position="426"/>
    </location>
</feature>
<keyword evidence="1" id="KW-0812">Transmembrane</keyword>
<dbReference type="InterPro" id="IPR053065">
    <property type="entry name" value="Archenteron_Induction-Rel"/>
</dbReference>
<organism evidence="5 6">
    <name type="scientific">Lunasporangiospora selenospora</name>
    <dbReference type="NCBI Taxonomy" id="979761"/>
    <lineage>
        <taxon>Eukaryota</taxon>
        <taxon>Fungi</taxon>
        <taxon>Fungi incertae sedis</taxon>
        <taxon>Mucoromycota</taxon>
        <taxon>Mortierellomycotina</taxon>
        <taxon>Mortierellomycetes</taxon>
        <taxon>Mortierellales</taxon>
        <taxon>Mortierellaceae</taxon>
        <taxon>Lunasporangiospora</taxon>
    </lineage>
</organism>
<dbReference type="PANTHER" id="PTHR36853">
    <property type="entry name" value="EXPRESSED PROTEIN"/>
    <property type="match status" value="1"/>
</dbReference>
<dbReference type="InterPro" id="IPR049205">
    <property type="entry name" value="Vps3844_N"/>
</dbReference>
<evidence type="ECO:0000256" key="1">
    <source>
        <dbReference type="SAM" id="Phobius"/>
    </source>
</evidence>
<reference evidence="5" key="1">
    <citation type="journal article" date="2020" name="Fungal Divers.">
        <title>Resolving the Mortierellaceae phylogeny through synthesis of multi-gene phylogenetics and phylogenomics.</title>
        <authorList>
            <person name="Vandepol N."/>
            <person name="Liber J."/>
            <person name="Desiro A."/>
            <person name="Na H."/>
            <person name="Kennedy M."/>
            <person name="Barry K."/>
            <person name="Grigoriev I.V."/>
            <person name="Miller A.N."/>
            <person name="O'Donnell K."/>
            <person name="Stajich J.E."/>
            <person name="Bonito G."/>
        </authorList>
    </citation>
    <scope>NUCLEOTIDE SEQUENCE</scope>
    <source>
        <strain evidence="5">KOD1015</strain>
    </source>
</reference>
<accession>A0A9P6KCE2</accession>
<keyword evidence="2" id="KW-0732">Signal</keyword>
<dbReference type="Proteomes" id="UP000780801">
    <property type="component" value="Unassembled WGS sequence"/>
</dbReference>
<dbReference type="GO" id="GO:0005783">
    <property type="term" value="C:endoplasmic reticulum"/>
    <property type="evidence" value="ECO:0007669"/>
    <property type="project" value="TreeGrafter"/>
</dbReference>
<dbReference type="OrthoDB" id="5583277at2759"/>
<dbReference type="Pfam" id="PF21656">
    <property type="entry name" value="DUF6859"/>
    <property type="match status" value="1"/>
</dbReference>
<dbReference type="AlphaFoldDB" id="A0A9P6KCE2"/>
<gene>
    <name evidence="5" type="ORF">BGW38_003877</name>
</gene>
<evidence type="ECO:0000313" key="6">
    <source>
        <dbReference type="Proteomes" id="UP000780801"/>
    </source>
</evidence>
<evidence type="ECO:0000256" key="2">
    <source>
        <dbReference type="SAM" id="SignalP"/>
    </source>
</evidence>
<evidence type="ECO:0000259" key="4">
    <source>
        <dbReference type="Pfam" id="PF21656"/>
    </source>
</evidence>
<dbReference type="PANTHER" id="PTHR36853:SF1">
    <property type="entry name" value="DUF3844 DOMAIN-CONTAINING PROTEIN"/>
    <property type="match status" value="1"/>
</dbReference>